<proteinExistence type="predicted"/>
<gene>
    <name evidence="2" type="ORF">ACFSYC_12225</name>
</gene>
<dbReference type="InterPro" id="IPR000182">
    <property type="entry name" value="GNAT_dom"/>
</dbReference>
<keyword evidence="2" id="KW-0012">Acyltransferase</keyword>
<protein>
    <submittedName>
        <fullName evidence="2">GNAT family N-acetyltransferase</fullName>
        <ecNumber evidence="2">2.3.-.-</ecNumber>
    </submittedName>
</protein>
<keyword evidence="3" id="KW-1185">Reference proteome</keyword>
<dbReference type="CDD" id="cd04301">
    <property type="entry name" value="NAT_SF"/>
    <property type="match status" value="1"/>
</dbReference>
<dbReference type="PROSITE" id="PS51186">
    <property type="entry name" value="GNAT"/>
    <property type="match status" value="1"/>
</dbReference>
<dbReference type="Pfam" id="PF00583">
    <property type="entry name" value="Acetyltransf_1"/>
    <property type="match status" value="1"/>
</dbReference>
<dbReference type="GO" id="GO:0016746">
    <property type="term" value="F:acyltransferase activity"/>
    <property type="evidence" value="ECO:0007669"/>
    <property type="project" value="UniProtKB-KW"/>
</dbReference>
<name>A0ABW5XRS8_9SPHI</name>
<keyword evidence="2" id="KW-0808">Transferase</keyword>
<organism evidence="2 3">
    <name type="scientific">Mucilaginibacter antarcticus</name>
    <dbReference type="NCBI Taxonomy" id="1855725"/>
    <lineage>
        <taxon>Bacteria</taxon>
        <taxon>Pseudomonadati</taxon>
        <taxon>Bacteroidota</taxon>
        <taxon>Sphingobacteriia</taxon>
        <taxon>Sphingobacteriales</taxon>
        <taxon>Sphingobacteriaceae</taxon>
        <taxon>Mucilaginibacter</taxon>
    </lineage>
</organism>
<comment type="caution">
    <text evidence="2">The sequence shown here is derived from an EMBL/GenBank/DDBJ whole genome shotgun (WGS) entry which is preliminary data.</text>
</comment>
<reference evidence="3" key="1">
    <citation type="journal article" date="2019" name="Int. J. Syst. Evol. Microbiol.">
        <title>The Global Catalogue of Microorganisms (GCM) 10K type strain sequencing project: providing services to taxonomists for standard genome sequencing and annotation.</title>
        <authorList>
            <consortium name="The Broad Institute Genomics Platform"/>
            <consortium name="The Broad Institute Genome Sequencing Center for Infectious Disease"/>
            <person name="Wu L."/>
            <person name="Ma J."/>
        </authorList>
    </citation>
    <scope>NUCLEOTIDE SEQUENCE [LARGE SCALE GENOMIC DNA]</scope>
    <source>
        <strain evidence="3">KCTC 52232</strain>
    </source>
</reference>
<dbReference type="Proteomes" id="UP001597601">
    <property type="component" value="Unassembled WGS sequence"/>
</dbReference>
<evidence type="ECO:0000313" key="2">
    <source>
        <dbReference type="EMBL" id="MFD2865458.1"/>
    </source>
</evidence>
<evidence type="ECO:0000259" key="1">
    <source>
        <dbReference type="PROSITE" id="PS51186"/>
    </source>
</evidence>
<dbReference type="Gene3D" id="3.40.630.30">
    <property type="match status" value="1"/>
</dbReference>
<sequence>MEKTYKFNTIPTVEDIIKLYNAAGLARPTHDPERMLKMYQNSNLVYTAWNGEHLAGACRCITDWVWCCYLSDLVVDPEFKKCGIGKSLIRYTKEKLGEQSMILLLSVPDAMGITST</sequence>
<dbReference type="EC" id="2.3.-.-" evidence="2"/>
<dbReference type="EMBL" id="JBHUON010000014">
    <property type="protein sequence ID" value="MFD2865458.1"/>
    <property type="molecule type" value="Genomic_DNA"/>
</dbReference>
<dbReference type="SUPFAM" id="SSF55729">
    <property type="entry name" value="Acyl-CoA N-acyltransferases (Nat)"/>
    <property type="match status" value="1"/>
</dbReference>
<dbReference type="InterPro" id="IPR016181">
    <property type="entry name" value="Acyl_CoA_acyltransferase"/>
</dbReference>
<evidence type="ECO:0000313" key="3">
    <source>
        <dbReference type="Proteomes" id="UP001597601"/>
    </source>
</evidence>
<accession>A0ABW5XRS8</accession>
<dbReference type="RefSeq" id="WP_377127820.1">
    <property type="nucleotide sequence ID" value="NZ_JBHUHN010000001.1"/>
</dbReference>
<feature type="domain" description="N-acetyltransferase" evidence="1">
    <location>
        <begin position="5"/>
        <end position="116"/>
    </location>
</feature>